<keyword evidence="2" id="KW-0472">Membrane</keyword>
<protein>
    <recommendedName>
        <fullName evidence="3">Immunity protein Imm33 domain-containing protein</fullName>
    </recommendedName>
</protein>
<dbReference type="EMBL" id="FQZU01000014">
    <property type="protein sequence ID" value="SHJ90098.1"/>
    <property type="molecule type" value="Genomic_DNA"/>
</dbReference>
<feature type="region of interest" description="Disordered" evidence="1">
    <location>
        <begin position="118"/>
        <end position="167"/>
    </location>
</feature>
<feature type="transmembrane region" description="Helical" evidence="2">
    <location>
        <begin position="212"/>
        <end position="230"/>
    </location>
</feature>
<name>A0A1M6N3C1_9BACT</name>
<gene>
    <name evidence="4" type="ORF">SAMN02745216_02496</name>
</gene>
<keyword evidence="5" id="KW-1185">Reference proteome</keyword>
<dbReference type="Pfam" id="PF09951">
    <property type="entry name" value="Imm33"/>
    <property type="match status" value="1"/>
</dbReference>
<keyword evidence="2" id="KW-0812">Transmembrane</keyword>
<dbReference type="AlphaFoldDB" id="A0A1M6N3C1"/>
<evidence type="ECO:0000313" key="4">
    <source>
        <dbReference type="EMBL" id="SHJ90098.1"/>
    </source>
</evidence>
<feature type="domain" description="Immunity protein Imm33" evidence="3">
    <location>
        <begin position="7"/>
        <end position="87"/>
    </location>
</feature>
<reference evidence="5" key="1">
    <citation type="submission" date="2016-11" db="EMBL/GenBank/DDBJ databases">
        <authorList>
            <person name="Varghese N."/>
            <person name="Submissions S."/>
        </authorList>
    </citation>
    <scope>NUCLEOTIDE SEQUENCE [LARGE SCALE GENOMIC DNA]</scope>
    <source>
        <strain evidence="5">DSM 16219</strain>
    </source>
</reference>
<dbReference type="OrthoDB" id="4827574at2"/>
<organism evidence="4 5">
    <name type="scientific">Desulfatibacillum alkenivorans DSM 16219</name>
    <dbReference type="NCBI Taxonomy" id="1121393"/>
    <lineage>
        <taxon>Bacteria</taxon>
        <taxon>Pseudomonadati</taxon>
        <taxon>Thermodesulfobacteriota</taxon>
        <taxon>Desulfobacteria</taxon>
        <taxon>Desulfobacterales</taxon>
        <taxon>Desulfatibacillaceae</taxon>
        <taxon>Desulfatibacillum</taxon>
    </lineage>
</organism>
<feature type="compositionally biased region" description="Basic and acidic residues" evidence="1">
    <location>
        <begin position="118"/>
        <end position="127"/>
    </location>
</feature>
<keyword evidence="2" id="KW-1133">Transmembrane helix</keyword>
<proteinExistence type="predicted"/>
<evidence type="ECO:0000256" key="1">
    <source>
        <dbReference type="SAM" id="MobiDB-lite"/>
    </source>
</evidence>
<dbReference type="Proteomes" id="UP000183994">
    <property type="component" value="Unassembled WGS sequence"/>
</dbReference>
<evidence type="ECO:0000259" key="3">
    <source>
        <dbReference type="Pfam" id="PF09951"/>
    </source>
</evidence>
<dbReference type="RefSeq" id="WP_073476271.1">
    <property type="nucleotide sequence ID" value="NZ_FQZU01000014.1"/>
</dbReference>
<dbReference type="InterPro" id="IPR023124">
    <property type="entry name" value="DUF3239_dom_sf"/>
</dbReference>
<dbReference type="Gene3D" id="2.40.410.10">
    <property type="entry name" value="putative membrane protein from Corynebacterium diphtheriae superfamily"/>
    <property type="match status" value="1"/>
</dbReference>
<dbReference type="InterPro" id="IPR018689">
    <property type="entry name" value="Imm33_dom"/>
</dbReference>
<dbReference type="STRING" id="1121393.SAMN02745216_02496"/>
<evidence type="ECO:0000313" key="5">
    <source>
        <dbReference type="Proteomes" id="UP000183994"/>
    </source>
</evidence>
<feature type="transmembrane region" description="Helical" evidence="2">
    <location>
        <begin position="182"/>
        <end position="206"/>
    </location>
</feature>
<feature type="compositionally biased region" description="Basic and acidic residues" evidence="1">
    <location>
        <begin position="136"/>
        <end position="149"/>
    </location>
</feature>
<dbReference type="InterPro" id="IPR021632">
    <property type="entry name" value="DUF3239"/>
</dbReference>
<dbReference type="Pfam" id="PF11580">
    <property type="entry name" value="DUF3239"/>
    <property type="match status" value="1"/>
</dbReference>
<evidence type="ECO:0000256" key="2">
    <source>
        <dbReference type="SAM" id="Phobius"/>
    </source>
</evidence>
<sequence length="363" mass="40812">MDNQKQCMVSRKAVAQGFQIRHFLRAAPEDGALSGWVFLYGDEDAKYSGNFDNYVTVKLKTIIEHNPCVSPYLDFPEGSEFIVDENKGQVIPLHEEEEPAEPEAPAPKQEALVLEQEEYPKAPEPEKPPFALEQEDYPRAPEPPKEEKPLPPGGKNPENQEVFGEDFKPRRSKMPKVSINPLVWATHYPIWPAMTGISFIPAVLIMTLASRWIGGALLSLCVLGTVFYWISVYSRFRNARVLPAIVISASPPMAAVTMDLEKGQSKRPAVRILEFPATKSEQESLKTGLRLPAAAKRIEQKGKDGKPYWADFSFVLMNCAVGDKKALSQLLRSFPDRQWEELESRIAMLPPPYEPGLYTMPDK</sequence>
<accession>A0A1M6N3C1</accession>